<proteinExistence type="predicted"/>
<feature type="compositionally biased region" description="Basic and acidic residues" evidence="1">
    <location>
        <begin position="262"/>
        <end position="286"/>
    </location>
</feature>
<keyword evidence="4" id="KW-1185">Reference proteome</keyword>
<dbReference type="OrthoDB" id="6666987at2759"/>
<dbReference type="FunFam" id="1.10.8.750:FF:000001">
    <property type="entry name" value="Putative phosphoribosylformylglycinamidine synthase"/>
    <property type="match status" value="1"/>
</dbReference>
<dbReference type="GO" id="GO:0004642">
    <property type="term" value="F:phosphoribosylformylglycinamidine synthase activity"/>
    <property type="evidence" value="ECO:0007669"/>
    <property type="project" value="TreeGrafter"/>
</dbReference>
<dbReference type="PANTHER" id="PTHR10099:SF1">
    <property type="entry name" value="PHOSPHORIBOSYLFORMYLGLYCINAMIDINE SYNTHASE"/>
    <property type="match status" value="1"/>
</dbReference>
<feature type="domain" description="Phosphoribosylformylglycinamidine synthase linker" evidence="2">
    <location>
        <begin position="120"/>
        <end position="170"/>
    </location>
</feature>
<dbReference type="GO" id="GO:0005737">
    <property type="term" value="C:cytoplasm"/>
    <property type="evidence" value="ECO:0007669"/>
    <property type="project" value="TreeGrafter"/>
</dbReference>
<dbReference type="InterPro" id="IPR041609">
    <property type="entry name" value="PurL_linker"/>
</dbReference>
<sequence length="367" mass="41576">MLLGHRPAFGVSNKRTVSLRFRAQSKPRDFVSGVVTSSVDEQSSLIEKPKLGALRWFQKETYDPENLGTGSFLEKKMKEGVDCGLTEVTRLGRSRKYLLYSKGLEEVRYFPVMERGRRTLEEINQGMGLAFDEEDLQYYTRLSREDIKRNPTTVELFDVAQSNCSEHSRHWFVTGNIIIDGQPMNRTLMQIVKSTLQANPNNSVIDFRDNWSAIKGFPPRLIIADGSYSPWEDRSFPYPSNLASPLQILIDGSSINGSSDYGNKEEDPASSKETTHHIPCSKKGEKTTTGTTDGCVRRSEERRYVAQRTVYPKTITPDRKLRNESLLLGKRRLGGSALARAFDEVGNESPDLDDVSYQKKTFECMSM</sequence>
<dbReference type="EMBL" id="JAPFFL010000012">
    <property type="protein sequence ID" value="KAJ6690250.1"/>
    <property type="molecule type" value="Genomic_DNA"/>
</dbReference>
<evidence type="ECO:0000256" key="1">
    <source>
        <dbReference type="SAM" id="MobiDB-lite"/>
    </source>
</evidence>
<dbReference type="Pfam" id="PF18072">
    <property type="entry name" value="FGAR-AT_linker"/>
    <property type="match status" value="1"/>
</dbReference>
<comment type="caution">
    <text evidence="3">The sequence shown here is derived from an EMBL/GenBank/DDBJ whole genome shotgun (WGS) entry which is preliminary data.</text>
</comment>
<evidence type="ECO:0000259" key="2">
    <source>
        <dbReference type="Pfam" id="PF18072"/>
    </source>
</evidence>
<dbReference type="SUPFAM" id="SSF109736">
    <property type="entry name" value="FGAM synthase PurL, linker domain"/>
    <property type="match status" value="1"/>
</dbReference>
<dbReference type="AlphaFoldDB" id="A0A9Q0PL63"/>
<name>A0A9Q0PL63_SALVM</name>
<protein>
    <recommendedName>
        <fullName evidence="2">Phosphoribosylformylglycinamidine synthase linker domain-containing protein</fullName>
    </recommendedName>
</protein>
<organism evidence="3 4">
    <name type="scientific">Salix viminalis</name>
    <name type="common">Common osier</name>
    <name type="synonym">Basket willow</name>
    <dbReference type="NCBI Taxonomy" id="40686"/>
    <lineage>
        <taxon>Eukaryota</taxon>
        <taxon>Viridiplantae</taxon>
        <taxon>Streptophyta</taxon>
        <taxon>Embryophyta</taxon>
        <taxon>Tracheophyta</taxon>
        <taxon>Spermatophyta</taxon>
        <taxon>Magnoliopsida</taxon>
        <taxon>eudicotyledons</taxon>
        <taxon>Gunneridae</taxon>
        <taxon>Pentapetalae</taxon>
        <taxon>rosids</taxon>
        <taxon>fabids</taxon>
        <taxon>Malpighiales</taxon>
        <taxon>Salicaceae</taxon>
        <taxon>Saliceae</taxon>
        <taxon>Salix</taxon>
    </lineage>
</organism>
<dbReference type="PANTHER" id="PTHR10099">
    <property type="entry name" value="PHOSPHORIBOSYLFORMYLGLYCINAMIDINE SYNTHASE"/>
    <property type="match status" value="1"/>
</dbReference>
<evidence type="ECO:0000313" key="3">
    <source>
        <dbReference type="EMBL" id="KAJ6690250.1"/>
    </source>
</evidence>
<feature type="region of interest" description="Disordered" evidence="1">
    <location>
        <begin position="257"/>
        <end position="294"/>
    </location>
</feature>
<reference evidence="3" key="1">
    <citation type="submission" date="2022-11" db="EMBL/GenBank/DDBJ databases">
        <authorList>
            <person name="Hyden B.L."/>
            <person name="Feng K."/>
            <person name="Yates T."/>
            <person name="Jawdy S."/>
            <person name="Smart L.B."/>
            <person name="Muchero W."/>
        </authorList>
    </citation>
    <scope>NUCLEOTIDE SEQUENCE</scope>
    <source>
        <tissue evidence="3">Shoot tip</tissue>
    </source>
</reference>
<dbReference type="Proteomes" id="UP001151529">
    <property type="component" value="Chromosome 8"/>
</dbReference>
<accession>A0A9Q0PL63</accession>
<gene>
    <name evidence="3" type="ORF">OIU85_006519</name>
</gene>
<dbReference type="Gene3D" id="1.10.8.750">
    <property type="entry name" value="Phosphoribosylformylglycinamidine synthase, linker domain"/>
    <property type="match status" value="1"/>
</dbReference>
<evidence type="ECO:0000313" key="4">
    <source>
        <dbReference type="Proteomes" id="UP001151529"/>
    </source>
</evidence>
<dbReference type="GO" id="GO:0006164">
    <property type="term" value="P:purine nucleotide biosynthetic process"/>
    <property type="evidence" value="ECO:0007669"/>
    <property type="project" value="TreeGrafter"/>
</dbReference>
<reference evidence="3" key="2">
    <citation type="journal article" date="2023" name="Int. J. Mol. Sci.">
        <title>De Novo Assembly and Annotation of 11 Diverse Shrub Willow (Salix) Genomes Reveals Novel Gene Organization in Sex-Linked Regions.</title>
        <authorList>
            <person name="Hyden B."/>
            <person name="Feng K."/>
            <person name="Yates T.B."/>
            <person name="Jawdy S."/>
            <person name="Cereghino C."/>
            <person name="Smart L.B."/>
            <person name="Muchero W."/>
        </authorList>
    </citation>
    <scope>NUCLEOTIDE SEQUENCE [LARGE SCALE GENOMIC DNA]</scope>
    <source>
        <tissue evidence="3">Shoot tip</tissue>
    </source>
</reference>